<evidence type="ECO:0000256" key="3">
    <source>
        <dbReference type="ARBA" id="ARBA00021502"/>
    </source>
</evidence>
<dbReference type="InterPro" id="IPR011989">
    <property type="entry name" value="ARM-like"/>
</dbReference>
<keyword evidence="8" id="KW-1185">Reference proteome</keyword>
<evidence type="ECO:0000256" key="1">
    <source>
        <dbReference type="ARBA" id="ARBA00004123"/>
    </source>
</evidence>
<dbReference type="Pfam" id="PF08167">
    <property type="entry name" value="RIX1"/>
    <property type="match status" value="1"/>
</dbReference>
<comment type="caution">
    <text evidence="7">The sequence shown here is derived from an EMBL/GenBank/DDBJ whole genome shotgun (WGS) entry which is preliminary data.</text>
</comment>
<dbReference type="Proteomes" id="UP000283090">
    <property type="component" value="Unassembled WGS sequence"/>
</dbReference>
<keyword evidence="4" id="KW-0539">Nucleus</keyword>
<accession>A0A437AH59</accession>
<feature type="region of interest" description="Disordered" evidence="5">
    <location>
        <begin position="470"/>
        <end position="512"/>
    </location>
</feature>
<feature type="region of interest" description="Disordered" evidence="5">
    <location>
        <begin position="652"/>
        <end position="797"/>
    </location>
</feature>
<feature type="compositionally biased region" description="Low complexity" evidence="5">
    <location>
        <begin position="652"/>
        <end position="666"/>
    </location>
</feature>
<name>A0A437AH59_ARTFL</name>
<dbReference type="EMBL" id="SAEB01000001">
    <property type="protein sequence ID" value="RVD90408.1"/>
    <property type="molecule type" value="Genomic_DNA"/>
</dbReference>
<dbReference type="GO" id="GO:0005634">
    <property type="term" value="C:nucleus"/>
    <property type="evidence" value="ECO:0007669"/>
    <property type="project" value="UniProtKB-SubCell"/>
</dbReference>
<evidence type="ECO:0000256" key="4">
    <source>
        <dbReference type="ARBA" id="ARBA00023242"/>
    </source>
</evidence>
<dbReference type="STRING" id="97331.A0A437AH59"/>
<comment type="subcellular location">
    <subcellularLocation>
        <location evidence="1">Nucleus</location>
    </subcellularLocation>
</comment>
<feature type="domain" description="Pre-rRNA-processing protein RIX1 N-terminal" evidence="6">
    <location>
        <begin position="11"/>
        <end position="211"/>
    </location>
</feature>
<dbReference type="GeneID" id="93583685"/>
<dbReference type="InterPro" id="IPR012583">
    <property type="entry name" value="RIX1_N"/>
</dbReference>
<organism evidence="7 8">
    <name type="scientific">Arthrobotrys flagrans</name>
    <name type="common">Nematode-trapping fungus</name>
    <name type="synonym">Trichothecium flagrans</name>
    <dbReference type="NCBI Taxonomy" id="97331"/>
    <lineage>
        <taxon>Eukaryota</taxon>
        <taxon>Fungi</taxon>
        <taxon>Dikarya</taxon>
        <taxon>Ascomycota</taxon>
        <taxon>Pezizomycotina</taxon>
        <taxon>Orbiliomycetes</taxon>
        <taxon>Orbiliales</taxon>
        <taxon>Orbiliaceae</taxon>
        <taxon>Arthrobotrys</taxon>
    </lineage>
</organism>
<feature type="compositionally biased region" description="Polar residues" evidence="5">
    <location>
        <begin position="697"/>
        <end position="712"/>
    </location>
</feature>
<evidence type="ECO:0000259" key="6">
    <source>
        <dbReference type="Pfam" id="PF08167"/>
    </source>
</evidence>
<proteinExistence type="inferred from homology"/>
<sequence>MLPPDRIVALLSTVASTITSSKEDDESKLHNTVTVCLDIIYSSSLFEDANAQVAAGGRHAAEITSLLHKIKTRISSLLQSRTPQARWAGVCLVKAGVETSSTFLQGVGLWIPMLLKMVNKPDGPIAERAIATLTRIFILTASKPTLTRELTSPHLPTFSQYLLSISTSSSDVTRVVLQSIAQILKSHPTTFRPQQTKTLQLVRSILFSEDDKIYPDEIFEAATVVYILLIKCAQPKTQSEEWVKLFKETIATAEQTCDILFDSIIEEKDLDKPSSHRSRAETQVRYLLSPERIGIKRVCILLGILQSLLSNPTTFNPAPSIPLSPLISLLDRLFAVHPGIKLHPSAPPSAYHRLLASYPTILLSAIPLITTITTRTSHYSPSLPLQLLHPLTFTFTTSSKHHIPLKTLIYTAISHLLSLIGRTLSQKDTQPLLEIISTACEDIIPPPPPVIITKEPVATPNSMLLTQPTSTYKKRKAPAPQNKANTPAASSMHADQFLKPSSSSSPSNTEETPLITSAKTLLTTVLLTLQSQCIPSEIRSKMERTMVLSFHTPGLLAAVLCPSTKKRGGSLLPHLIASHTNDLKEVGIGGAPVNEEHTLLNMAIEATLYPRMQVVKPTTTTNNSDGNSVHGSPIEGRFWTAASPRGIETTSIDEIVVTPVPPTEVDMTSNTTDDPSEEEIESYYPPPPPAPVPQHATLPSSSPNKQSQQMSPPSIPRNNTTTNGTSSSSENSNGNGSGRNYMPIPSPGRCGGGGKERGVKRVKLGDDKSPLSLVEVVEGSDDEEEIPEIVMGESDDE</sequence>
<feature type="compositionally biased region" description="Acidic residues" evidence="5">
    <location>
        <begin position="778"/>
        <end position="797"/>
    </location>
</feature>
<protein>
    <recommendedName>
        <fullName evidence="3">Pre-rRNA-processing protein RIX1</fullName>
    </recommendedName>
</protein>
<dbReference type="RefSeq" id="XP_067495952.1">
    <property type="nucleotide sequence ID" value="XM_067629985.1"/>
</dbReference>
<gene>
    <name evidence="7" type="ORF">DFL_001374</name>
</gene>
<evidence type="ECO:0000313" key="7">
    <source>
        <dbReference type="EMBL" id="RVD90408.1"/>
    </source>
</evidence>
<reference evidence="7 8" key="1">
    <citation type="submission" date="2019-01" db="EMBL/GenBank/DDBJ databases">
        <title>Intercellular communication is required for trap formation in the nematode-trapping fungus Duddingtonia flagrans.</title>
        <authorList>
            <person name="Youssar L."/>
            <person name="Wernet V."/>
            <person name="Hensel N."/>
            <person name="Hildebrandt H.-G."/>
            <person name="Fischer R."/>
        </authorList>
    </citation>
    <scope>NUCLEOTIDE SEQUENCE [LARGE SCALE GENOMIC DNA]</scope>
    <source>
        <strain evidence="7 8">CBS H-5679</strain>
    </source>
</reference>
<dbReference type="PANTHER" id="PTHR34105:SF1">
    <property type="entry name" value="PROLINE-, GLUTAMIC ACID- AND LEUCINE-RICH PROTEIN 1"/>
    <property type="match status" value="1"/>
</dbReference>
<evidence type="ECO:0000256" key="2">
    <source>
        <dbReference type="ARBA" id="ARBA00010511"/>
    </source>
</evidence>
<feature type="compositionally biased region" description="Basic and acidic residues" evidence="5">
    <location>
        <begin position="754"/>
        <end position="769"/>
    </location>
</feature>
<evidence type="ECO:0000313" key="8">
    <source>
        <dbReference type="Proteomes" id="UP000283090"/>
    </source>
</evidence>
<dbReference type="InterPro" id="IPR016024">
    <property type="entry name" value="ARM-type_fold"/>
</dbReference>
<feature type="compositionally biased region" description="Low complexity" evidence="5">
    <location>
        <begin position="718"/>
        <end position="734"/>
    </location>
</feature>
<dbReference type="VEuPathDB" id="FungiDB:DFL_001374"/>
<dbReference type="SUPFAM" id="SSF48371">
    <property type="entry name" value="ARM repeat"/>
    <property type="match status" value="1"/>
</dbReference>
<dbReference type="PANTHER" id="PTHR34105">
    <property type="entry name" value="PROLINE-, GLUTAMIC ACID- AND LEUCINE-RICH PROTEIN 1"/>
    <property type="match status" value="1"/>
</dbReference>
<dbReference type="AlphaFoldDB" id="A0A437AH59"/>
<dbReference type="OrthoDB" id="20900at2759"/>
<dbReference type="Gene3D" id="1.25.10.10">
    <property type="entry name" value="Leucine-rich Repeat Variant"/>
    <property type="match status" value="1"/>
</dbReference>
<dbReference type="GO" id="GO:0006364">
    <property type="term" value="P:rRNA processing"/>
    <property type="evidence" value="ECO:0007669"/>
    <property type="project" value="TreeGrafter"/>
</dbReference>
<comment type="similarity">
    <text evidence="2">Belongs to the RIX1/PELP1 family.</text>
</comment>
<evidence type="ECO:0000256" key="5">
    <source>
        <dbReference type="SAM" id="MobiDB-lite"/>
    </source>
</evidence>